<sequence length="141" mass="16680">ILPEVNQNPPSSGGTESADSLRVSECETEDGGFWLTSEFVDYVTSNDDKHIMRLLERIQILEVNLIVLNDIDDCNFDEFDLKDVSDILPNVKYLFFTFDITNSKRFKRDPKFWLMQYTLLRDKQESQFHVDYDEKHLSIWF</sequence>
<comment type="caution">
    <text evidence="2">The sequence shown here is derived from an EMBL/GenBank/DDBJ whole genome shotgun (WGS) entry which is preliminary data.</text>
</comment>
<name>A0A8S2TE16_9BILA</name>
<gene>
    <name evidence="2" type="ORF">TMI583_LOCUS37603</name>
</gene>
<feature type="region of interest" description="Disordered" evidence="1">
    <location>
        <begin position="1"/>
        <end position="21"/>
    </location>
</feature>
<dbReference type="EMBL" id="CAJOBA010055277">
    <property type="protein sequence ID" value="CAF4282103.1"/>
    <property type="molecule type" value="Genomic_DNA"/>
</dbReference>
<dbReference type="AlphaFoldDB" id="A0A8S2TE16"/>
<evidence type="ECO:0000313" key="2">
    <source>
        <dbReference type="EMBL" id="CAF4282103.1"/>
    </source>
</evidence>
<proteinExistence type="predicted"/>
<dbReference type="Proteomes" id="UP000682733">
    <property type="component" value="Unassembled WGS sequence"/>
</dbReference>
<feature type="compositionally biased region" description="Polar residues" evidence="1">
    <location>
        <begin position="1"/>
        <end position="18"/>
    </location>
</feature>
<evidence type="ECO:0000256" key="1">
    <source>
        <dbReference type="SAM" id="MobiDB-lite"/>
    </source>
</evidence>
<feature type="non-terminal residue" evidence="2">
    <location>
        <position position="1"/>
    </location>
</feature>
<organism evidence="2 3">
    <name type="scientific">Didymodactylos carnosus</name>
    <dbReference type="NCBI Taxonomy" id="1234261"/>
    <lineage>
        <taxon>Eukaryota</taxon>
        <taxon>Metazoa</taxon>
        <taxon>Spiralia</taxon>
        <taxon>Gnathifera</taxon>
        <taxon>Rotifera</taxon>
        <taxon>Eurotatoria</taxon>
        <taxon>Bdelloidea</taxon>
        <taxon>Philodinida</taxon>
        <taxon>Philodinidae</taxon>
        <taxon>Didymodactylos</taxon>
    </lineage>
</organism>
<reference evidence="2" key="1">
    <citation type="submission" date="2021-02" db="EMBL/GenBank/DDBJ databases">
        <authorList>
            <person name="Nowell W R."/>
        </authorList>
    </citation>
    <scope>NUCLEOTIDE SEQUENCE</scope>
</reference>
<protein>
    <submittedName>
        <fullName evidence="2">Uncharacterized protein</fullName>
    </submittedName>
</protein>
<accession>A0A8S2TE16</accession>
<evidence type="ECO:0000313" key="3">
    <source>
        <dbReference type="Proteomes" id="UP000682733"/>
    </source>
</evidence>